<dbReference type="HOGENOM" id="CLU_058605_0_2_5"/>
<feature type="transmembrane region" description="Helical" evidence="13">
    <location>
        <begin position="7"/>
        <end position="29"/>
    </location>
</feature>
<evidence type="ECO:0000256" key="2">
    <source>
        <dbReference type="ARBA" id="ARBA00004651"/>
    </source>
</evidence>
<dbReference type="Pfam" id="PF03824">
    <property type="entry name" value="NicO"/>
    <property type="match status" value="2"/>
</dbReference>
<dbReference type="GO" id="GO:0032025">
    <property type="term" value="P:response to cobalt ion"/>
    <property type="evidence" value="ECO:0007669"/>
    <property type="project" value="TreeGrafter"/>
</dbReference>
<reference evidence="14 15" key="1">
    <citation type="journal article" date="2011" name="Stand. Genomic Sci.">
        <title>Complete genome sequence of Rhodospirillum rubrum type strain (S1).</title>
        <authorList>
            <person name="Munk A.C."/>
            <person name="Copeland A."/>
            <person name="Lucas S."/>
            <person name="Lapidus A."/>
            <person name="Del Rio T.G."/>
            <person name="Barry K."/>
            <person name="Detter J.C."/>
            <person name="Hammon N."/>
            <person name="Israni S."/>
            <person name="Pitluck S."/>
            <person name="Brettin T."/>
            <person name="Bruce D."/>
            <person name="Han C."/>
            <person name="Tapia R."/>
            <person name="Gilna P."/>
            <person name="Schmutz J."/>
            <person name="Larimer F."/>
            <person name="Land M."/>
            <person name="Kyrpides N.C."/>
            <person name="Mavromatis K."/>
            <person name="Richardson P."/>
            <person name="Rohde M."/>
            <person name="Goker M."/>
            <person name="Klenk H.P."/>
            <person name="Zhang Y."/>
            <person name="Roberts G.P."/>
            <person name="Reslewic S."/>
            <person name="Schwartz D.C."/>
        </authorList>
    </citation>
    <scope>NUCLEOTIDE SEQUENCE [LARGE SCALE GENOMIC DNA]</scope>
    <source>
        <strain evidence="15">ATCC 11170 / ATH 1.1.1 / DSM 467 / LMG 4362 / NCIMB 8255 / S1</strain>
    </source>
</reference>
<evidence type="ECO:0000256" key="1">
    <source>
        <dbReference type="ARBA" id="ARBA00002510"/>
    </source>
</evidence>
<sequence>MIGRHHPILAWAAVVAIGGGVIVLGGIGLPGAGDWLSDWTRAITSRQAGFHRELGQAVRDLAGEGGGAAGVGLLIASLGYGVFHALGPGHGKAVIGAYAATTATGFRRAALLSLAAALIQATTAVVLVDGAFLVMRGGAHWANRTAERWLEPASYAAILGLGLYLGGRGLLAIVRAGRPSPGGDHRPTHPGQARDEEACAHCGHAHGPTADQVAKATEWRSAAMIALAVGIRPCSGAILVLVVANGLGLWAAGILAAYVMALGTAATVALLAVGARASRLPIAGLARRLPLSPALLGGLAGTLAGLILVVLAGLLLRASLLAPVHPLLG</sequence>
<accession>Q2RTJ2</accession>
<dbReference type="eggNOG" id="COG2215">
    <property type="taxonomic scope" value="Bacteria"/>
</dbReference>
<evidence type="ECO:0000256" key="7">
    <source>
        <dbReference type="ARBA" id="ARBA00022692"/>
    </source>
</evidence>
<dbReference type="PANTHER" id="PTHR40659:SF1">
    <property type="entry name" value="NICKEL_COBALT EFFLUX SYSTEM RCNA"/>
    <property type="match status" value="1"/>
</dbReference>
<dbReference type="KEGG" id="rru:Rru_A1753"/>
<dbReference type="GO" id="GO:0005886">
    <property type="term" value="C:plasma membrane"/>
    <property type="evidence" value="ECO:0007669"/>
    <property type="project" value="UniProtKB-SubCell"/>
</dbReference>
<evidence type="ECO:0000256" key="12">
    <source>
        <dbReference type="ARBA" id="ARBA00023285"/>
    </source>
</evidence>
<keyword evidence="4 13" id="KW-0813">Transport</keyword>
<feature type="transmembrane region" description="Helical" evidence="13">
    <location>
        <begin position="68"/>
        <end position="88"/>
    </location>
</feature>
<keyword evidence="15" id="KW-1185">Reference proteome</keyword>
<evidence type="ECO:0000256" key="6">
    <source>
        <dbReference type="ARBA" id="ARBA00022596"/>
    </source>
</evidence>
<evidence type="ECO:0000256" key="4">
    <source>
        <dbReference type="ARBA" id="ARBA00022448"/>
    </source>
</evidence>
<evidence type="ECO:0000256" key="9">
    <source>
        <dbReference type="ARBA" id="ARBA00023065"/>
    </source>
</evidence>
<keyword evidence="7 13" id="KW-0812">Transmembrane</keyword>
<dbReference type="GO" id="GO:0006824">
    <property type="term" value="P:cobalt ion transport"/>
    <property type="evidence" value="ECO:0007669"/>
    <property type="project" value="UniProtKB-KW"/>
</dbReference>
<dbReference type="EMBL" id="CP000230">
    <property type="protein sequence ID" value="ABC22553.1"/>
    <property type="molecule type" value="Genomic_DNA"/>
</dbReference>
<feature type="transmembrane region" description="Helical" evidence="13">
    <location>
        <begin position="250"/>
        <end position="273"/>
    </location>
</feature>
<evidence type="ECO:0000256" key="5">
    <source>
        <dbReference type="ARBA" id="ARBA00022475"/>
    </source>
</evidence>
<comment type="similarity">
    <text evidence="13">Belongs to the NiCoT transporter (TC 2.A.52) family.</text>
</comment>
<dbReference type="GO" id="GO:0046583">
    <property type="term" value="F:monoatomic cation efflux transmembrane transporter activity"/>
    <property type="evidence" value="ECO:0007669"/>
    <property type="project" value="TreeGrafter"/>
</dbReference>
<feature type="transmembrane region" description="Helical" evidence="13">
    <location>
        <begin position="109"/>
        <end position="135"/>
    </location>
</feature>
<evidence type="ECO:0000256" key="10">
    <source>
        <dbReference type="ARBA" id="ARBA00023112"/>
    </source>
</evidence>
<evidence type="ECO:0000313" key="15">
    <source>
        <dbReference type="Proteomes" id="UP000001929"/>
    </source>
</evidence>
<dbReference type="InterPro" id="IPR011541">
    <property type="entry name" value="Ni/Co_transpt_high_affinity"/>
</dbReference>
<dbReference type="GO" id="GO:0010045">
    <property type="term" value="P:response to nickel cation"/>
    <property type="evidence" value="ECO:0007669"/>
    <property type="project" value="TreeGrafter"/>
</dbReference>
<name>Q2RTJ2_RHORT</name>
<feature type="transmembrane region" description="Helical" evidence="13">
    <location>
        <begin position="155"/>
        <end position="174"/>
    </location>
</feature>
<keyword evidence="5" id="KW-1003">Cell membrane</keyword>
<gene>
    <name evidence="14" type="ordered locus">Rru_A1753</name>
</gene>
<keyword evidence="8 13" id="KW-1133">Transmembrane helix</keyword>
<dbReference type="GO" id="GO:0015099">
    <property type="term" value="F:nickel cation transmembrane transporter activity"/>
    <property type="evidence" value="ECO:0007669"/>
    <property type="project" value="UniProtKB-UniRule"/>
</dbReference>
<evidence type="ECO:0000313" key="14">
    <source>
        <dbReference type="EMBL" id="ABC22553.1"/>
    </source>
</evidence>
<comment type="subcellular location">
    <subcellularLocation>
        <location evidence="2 13">Cell membrane</location>
        <topology evidence="2 13">Multi-pass membrane protein</topology>
    </subcellularLocation>
</comment>
<evidence type="ECO:0000256" key="13">
    <source>
        <dbReference type="RuleBase" id="RU362101"/>
    </source>
</evidence>
<proteinExistence type="inferred from homology"/>
<dbReference type="PANTHER" id="PTHR40659">
    <property type="entry name" value="NICKEL/COBALT EFFLUX SYSTEM RCNA"/>
    <property type="match status" value="1"/>
</dbReference>
<dbReference type="STRING" id="269796.Rru_A1753"/>
<evidence type="ECO:0000256" key="8">
    <source>
        <dbReference type="ARBA" id="ARBA00022989"/>
    </source>
</evidence>
<evidence type="ECO:0000256" key="11">
    <source>
        <dbReference type="ARBA" id="ARBA00023136"/>
    </source>
</evidence>
<feature type="transmembrane region" description="Helical" evidence="13">
    <location>
        <begin position="222"/>
        <end position="244"/>
    </location>
</feature>
<comment type="function">
    <text evidence="1">Efflux system for nickel and cobalt.</text>
</comment>
<dbReference type="AlphaFoldDB" id="Q2RTJ2"/>
<dbReference type="EnsemblBacteria" id="ABC22553">
    <property type="protein sequence ID" value="ABC22553"/>
    <property type="gene ID" value="Rru_A1753"/>
</dbReference>
<evidence type="ECO:0000256" key="3">
    <source>
        <dbReference type="ARBA" id="ARBA00022426"/>
    </source>
</evidence>
<dbReference type="Proteomes" id="UP000001929">
    <property type="component" value="Chromosome"/>
</dbReference>
<keyword evidence="6" id="KW-0533">Nickel</keyword>
<keyword evidence="10" id="KW-0921">Nickel transport</keyword>
<keyword evidence="9" id="KW-0406">Ion transport</keyword>
<dbReference type="InterPro" id="IPR051224">
    <property type="entry name" value="NiCoT_RcnA"/>
</dbReference>
<organism evidence="14 15">
    <name type="scientific">Rhodospirillum rubrum (strain ATCC 11170 / ATH 1.1.1 / DSM 467 / LMG 4362 / NCIMB 8255 / S1)</name>
    <dbReference type="NCBI Taxonomy" id="269796"/>
    <lineage>
        <taxon>Bacteria</taxon>
        <taxon>Pseudomonadati</taxon>
        <taxon>Pseudomonadota</taxon>
        <taxon>Alphaproteobacteria</taxon>
        <taxon>Rhodospirillales</taxon>
        <taxon>Rhodospirillaceae</taxon>
        <taxon>Rhodospirillum</taxon>
    </lineage>
</organism>
<keyword evidence="3" id="KW-0171">Cobalt transport</keyword>
<dbReference type="RefSeq" id="WP_011389506.1">
    <property type="nucleotide sequence ID" value="NC_007643.1"/>
</dbReference>
<keyword evidence="11 13" id="KW-0472">Membrane</keyword>
<dbReference type="PATRIC" id="fig|269796.9.peg.1831"/>
<protein>
    <recommendedName>
        <fullName evidence="13">Nickel/cobalt efflux system</fullName>
    </recommendedName>
</protein>
<feature type="transmembrane region" description="Helical" evidence="13">
    <location>
        <begin position="294"/>
        <end position="316"/>
    </location>
</feature>
<keyword evidence="12" id="KW-0170">Cobalt</keyword>